<name>A0A4R1KZN8_9PAST</name>
<dbReference type="EMBL" id="SMGJ01000003">
    <property type="protein sequence ID" value="TCK70090.1"/>
    <property type="molecule type" value="Genomic_DNA"/>
</dbReference>
<gene>
    <name evidence="1" type="ORF">EV692_1316</name>
</gene>
<accession>A0A4R1KZN8</accession>
<comment type="caution">
    <text evidence="1">The sequence shown here is derived from an EMBL/GenBank/DDBJ whole genome shotgun (WGS) entry which is preliminary data.</text>
</comment>
<organism evidence="1 2">
    <name type="scientific">Lonepinella koalarum</name>
    <dbReference type="NCBI Taxonomy" id="53417"/>
    <lineage>
        <taxon>Bacteria</taxon>
        <taxon>Pseudomonadati</taxon>
        <taxon>Pseudomonadota</taxon>
        <taxon>Gammaproteobacteria</taxon>
        <taxon>Pasteurellales</taxon>
        <taxon>Pasteurellaceae</taxon>
        <taxon>Lonepinella</taxon>
    </lineage>
</organism>
<dbReference type="Proteomes" id="UP000295496">
    <property type="component" value="Unassembled WGS sequence"/>
</dbReference>
<proteinExistence type="predicted"/>
<sequence>MIVHLSKQFENGLMNTLEFRDFPYFDDVQVDMLADFIASVRADNLLVGKNKTSWQDNQGNIIPETVLYQQHNAWHYHSGEYAESEPECYTYNLEWNIKGLKSSAVIHYQKITAQEILLLAYSPKHIPFPKMLDPNNPLSTRFS</sequence>
<keyword evidence="2" id="KW-1185">Reference proteome</keyword>
<dbReference type="RefSeq" id="WP_132301721.1">
    <property type="nucleotide sequence ID" value="NZ_CP170642.1"/>
</dbReference>
<evidence type="ECO:0000313" key="1">
    <source>
        <dbReference type="EMBL" id="TCK70090.1"/>
    </source>
</evidence>
<evidence type="ECO:0000313" key="2">
    <source>
        <dbReference type="Proteomes" id="UP000295496"/>
    </source>
</evidence>
<protein>
    <submittedName>
        <fullName evidence="1">Uncharacterized protein</fullName>
    </submittedName>
</protein>
<dbReference type="AlphaFoldDB" id="A0A4R1KZN8"/>
<reference evidence="1 2" key="1">
    <citation type="submission" date="2019-03" db="EMBL/GenBank/DDBJ databases">
        <title>Genomic Encyclopedia of Type Strains, Phase IV (KMG-IV): sequencing the most valuable type-strain genomes for metagenomic binning, comparative biology and taxonomic classification.</title>
        <authorList>
            <person name="Goeker M."/>
        </authorList>
    </citation>
    <scope>NUCLEOTIDE SEQUENCE [LARGE SCALE GENOMIC DNA]</scope>
    <source>
        <strain evidence="1 2">DSM 10053</strain>
    </source>
</reference>